<name>A0A1I2X3N0_9BACT</name>
<evidence type="ECO:0000313" key="2">
    <source>
        <dbReference type="Proteomes" id="UP000199642"/>
    </source>
</evidence>
<gene>
    <name evidence="1" type="ORF">SAMN04487988_11615</name>
</gene>
<dbReference type="OrthoDB" id="643584at2"/>
<dbReference type="Proteomes" id="UP000199642">
    <property type="component" value="Unassembled WGS sequence"/>
</dbReference>
<dbReference type="AlphaFoldDB" id="A0A1I2X3N0"/>
<keyword evidence="2" id="KW-1185">Reference proteome</keyword>
<dbReference type="STRING" id="435880.SAMN04487988_11615"/>
<dbReference type="RefSeq" id="WP_092793956.1">
    <property type="nucleotide sequence ID" value="NZ_FOPC01000016.1"/>
</dbReference>
<proteinExistence type="predicted"/>
<evidence type="ECO:0000313" key="1">
    <source>
        <dbReference type="EMBL" id="SFH08042.1"/>
    </source>
</evidence>
<accession>A0A1I2X3N0</accession>
<reference evidence="2" key="1">
    <citation type="submission" date="2016-10" db="EMBL/GenBank/DDBJ databases">
        <authorList>
            <person name="Varghese N."/>
            <person name="Submissions S."/>
        </authorList>
    </citation>
    <scope>NUCLEOTIDE SEQUENCE [LARGE SCALE GENOMIC DNA]</scope>
    <source>
        <strain evidence="2">DSM 19315</strain>
    </source>
</reference>
<protein>
    <submittedName>
        <fullName evidence="1">Uncharacterized protein</fullName>
    </submittedName>
</protein>
<organism evidence="1 2">
    <name type="scientific">Algoriphagus hitonicola</name>
    <dbReference type="NCBI Taxonomy" id="435880"/>
    <lineage>
        <taxon>Bacteria</taxon>
        <taxon>Pseudomonadati</taxon>
        <taxon>Bacteroidota</taxon>
        <taxon>Cytophagia</taxon>
        <taxon>Cytophagales</taxon>
        <taxon>Cyclobacteriaceae</taxon>
        <taxon>Algoriphagus</taxon>
    </lineage>
</organism>
<sequence length="344" mass="40812">MLIKIFNKIRKLKGRFFFKNKSFEKEKEKVLIMIFNPKINFRTILNLSYHLYEKGLVTYLFSISPKHYINYLELGESQRYIKFFPFFPVGKIQIFTDSSKLSELFKNIKLIKPITSAKQYSLPNAIPYFPYPDSLIAFGQYDLKRKRAPNKPYVITFFGNHRSPEYGKFDSFLMDKFNVVGRQSTVKYLFEKYDDQEVFYHQGIRKIQLRDNLVLKINYNVFKIDPQRYLNELTDSDFFLSLPGVIMPLTHSIIEASLLGNIPVVNYNSYFSNKLDDTNSLKYDSFESLEEVFDQIDQMQPSEVFGKKIKLIQSIHEYLDFDFSNQKEFLITNENLDMLKKFEA</sequence>
<dbReference type="EMBL" id="FOPC01000016">
    <property type="protein sequence ID" value="SFH08042.1"/>
    <property type="molecule type" value="Genomic_DNA"/>
</dbReference>